<evidence type="ECO:0000256" key="1">
    <source>
        <dbReference type="SAM" id="MobiDB-lite"/>
    </source>
</evidence>
<dbReference type="RefSeq" id="WP_205255109.1">
    <property type="nucleotide sequence ID" value="NZ_BAAAPV010000001.1"/>
</dbReference>
<accession>A0A939C113</accession>
<keyword evidence="4" id="KW-1185">Reference proteome</keyword>
<feature type="region of interest" description="Disordered" evidence="1">
    <location>
        <begin position="1"/>
        <end position="22"/>
    </location>
</feature>
<organism evidence="3 4">
    <name type="scientific">Nakamurella flavida</name>
    <dbReference type="NCBI Taxonomy" id="363630"/>
    <lineage>
        <taxon>Bacteria</taxon>
        <taxon>Bacillati</taxon>
        <taxon>Actinomycetota</taxon>
        <taxon>Actinomycetes</taxon>
        <taxon>Nakamurellales</taxon>
        <taxon>Nakamurellaceae</taxon>
        <taxon>Nakamurella</taxon>
    </lineage>
</organism>
<dbReference type="GO" id="GO:0016020">
    <property type="term" value="C:membrane"/>
    <property type="evidence" value="ECO:0007669"/>
    <property type="project" value="TreeGrafter"/>
</dbReference>
<dbReference type="Proteomes" id="UP000663801">
    <property type="component" value="Unassembled WGS sequence"/>
</dbReference>
<dbReference type="InterPro" id="IPR050266">
    <property type="entry name" value="AB_hydrolase_sf"/>
</dbReference>
<dbReference type="InterPro" id="IPR029058">
    <property type="entry name" value="AB_hydrolase_fold"/>
</dbReference>
<dbReference type="PANTHER" id="PTHR43798">
    <property type="entry name" value="MONOACYLGLYCEROL LIPASE"/>
    <property type="match status" value="1"/>
</dbReference>
<proteinExistence type="predicted"/>
<dbReference type="GO" id="GO:0016787">
    <property type="term" value="F:hydrolase activity"/>
    <property type="evidence" value="ECO:0007669"/>
    <property type="project" value="UniProtKB-KW"/>
</dbReference>
<dbReference type="InterPro" id="IPR000073">
    <property type="entry name" value="AB_hydrolase_1"/>
</dbReference>
<gene>
    <name evidence="3" type="ORF">JL107_00745</name>
</gene>
<dbReference type="SUPFAM" id="SSF53474">
    <property type="entry name" value="alpha/beta-Hydrolases"/>
    <property type="match status" value="1"/>
</dbReference>
<keyword evidence="3" id="KW-0378">Hydrolase</keyword>
<evidence type="ECO:0000259" key="2">
    <source>
        <dbReference type="Pfam" id="PF00561"/>
    </source>
</evidence>
<protein>
    <submittedName>
        <fullName evidence="3">Alpha/beta hydrolase</fullName>
    </submittedName>
</protein>
<dbReference type="Gene3D" id="3.40.50.1820">
    <property type="entry name" value="alpha/beta hydrolase"/>
    <property type="match status" value="1"/>
</dbReference>
<dbReference type="PANTHER" id="PTHR43798:SF33">
    <property type="entry name" value="HYDROLASE, PUTATIVE (AFU_ORTHOLOGUE AFUA_2G14860)-RELATED"/>
    <property type="match status" value="1"/>
</dbReference>
<name>A0A939C113_9ACTN</name>
<feature type="domain" description="AB hydrolase-1" evidence="2">
    <location>
        <begin position="74"/>
        <end position="327"/>
    </location>
</feature>
<sequence length="360" mass="37818">MPPAPSAPRVGAAWPMSGPAARDELASWTTAELSEVPLPPAPPMATLPPPGQTKLIDGRGVYVRRHDGPVGPTPVWFVHGLGGSSTNWTRLAAVLADRTVGFSVDLPGSGRSDPPPRGRYSLLGDADLVAAAIRRVSGAGPVHLVGNSLGGYVATLLAARHPDLVASLTLISPAVPDLRLTTDRGGDPRLALLLLPGTAGVAGRRLGGIDAATRARGTGRLCFGDPDLIDDASYEAAAADLDWRTGLPWASLATLGPLRSMMGRYLRPGRWSFGSAARSLTCPVLIVWGTRDRLVDVRLSRRTVGEFRDATLLVLPGVGHVAQMEDPIATARAILALWDRTDHTGVPHVRPAPRVEPSSS</sequence>
<dbReference type="EMBL" id="JAERWL010000001">
    <property type="protein sequence ID" value="MBM9474960.1"/>
    <property type="molecule type" value="Genomic_DNA"/>
</dbReference>
<evidence type="ECO:0000313" key="4">
    <source>
        <dbReference type="Proteomes" id="UP000663801"/>
    </source>
</evidence>
<dbReference type="PRINTS" id="PR00111">
    <property type="entry name" value="ABHYDROLASE"/>
</dbReference>
<reference evidence="3" key="1">
    <citation type="submission" date="2021-01" db="EMBL/GenBank/DDBJ databases">
        <title>KCTC 19127 draft genome.</title>
        <authorList>
            <person name="An D."/>
        </authorList>
    </citation>
    <scope>NUCLEOTIDE SEQUENCE</scope>
    <source>
        <strain evidence="3">KCTC 19127</strain>
    </source>
</reference>
<dbReference type="Pfam" id="PF00561">
    <property type="entry name" value="Abhydrolase_1"/>
    <property type="match status" value="1"/>
</dbReference>
<evidence type="ECO:0000313" key="3">
    <source>
        <dbReference type="EMBL" id="MBM9474960.1"/>
    </source>
</evidence>
<comment type="caution">
    <text evidence="3">The sequence shown here is derived from an EMBL/GenBank/DDBJ whole genome shotgun (WGS) entry which is preliminary data.</text>
</comment>
<dbReference type="AlphaFoldDB" id="A0A939C113"/>